<evidence type="ECO:0000313" key="2">
    <source>
        <dbReference type="EMBL" id="OGY82266.1"/>
    </source>
</evidence>
<dbReference type="Proteomes" id="UP000176952">
    <property type="component" value="Unassembled WGS sequence"/>
</dbReference>
<keyword evidence="1" id="KW-0812">Transmembrane</keyword>
<organism evidence="2 3">
    <name type="scientific">Candidatus Kerfeldbacteria bacterium RIFCSPHIGHO2_12_FULL_48_17</name>
    <dbReference type="NCBI Taxonomy" id="1798542"/>
    <lineage>
        <taxon>Bacteria</taxon>
        <taxon>Candidatus Kerfeldiibacteriota</taxon>
    </lineage>
</organism>
<comment type="caution">
    <text evidence="2">The sequence shown here is derived from an EMBL/GenBank/DDBJ whole genome shotgun (WGS) entry which is preliminary data.</text>
</comment>
<accession>A0A1G2B0K0</accession>
<reference evidence="2 3" key="1">
    <citation type="journal article" date="2016" name="Nat. Commun.">
        <title>Thousands of microbial genomes shed light on interconnected biogeochemical processes in an aquifer system.</title>
        <authorList>
            <person name="Anantharaman K."/>
            <person name="Brown C.T."/>
            <person name="Hug L.A."/>
            <person name="Sharon I."/>
            <person name="Castelle C.J."/>
            <person name="Probst A.J."/>
            <person name="Thomas B.C."/>
            <person name="Singh A."/>
            <person name="Wilkins M.J."/>
            <person name="Karaoz U."/>
            <person name="Brodie E.L."/>
            <person name="Williams K.H."/>
            <person name="Hubbard S.S."/>
            <person name="Banfield J.F."/>
        </authorList>
    </citation>
    <scope>NUCLEOTIDE SEQUENCE [LARGE SCALE GENOMIC DNA]</scope>
</reference>
<protein>
    <submittedName>
        <fullName evidence="2">Uncharacterized protein</fullName>
    </submittedName>
</protein>
<evidence type="ECO:0000256" key="1">
    <source>
        <dbReference type="SAM" id="Phobius"/>
    </source>
</evidence>
<dbReference type="EMBL" id="MHKD01000035">
    <property type="protein sequence ID" value="OGY82266.1"/>
    <property type="molecule type" value="Genomic_DNA"/>
</dbReference>
<dbReference type="STRING" id="1798542.A3F54_00020"/>
<feature type="transmembrane region" description="Helical" evidence="1">
    <location>
        <begin position="21"/>
        <end position="41"/>
    </location>
</feature>
<gene>
    <name evidence="2" type="ORF">A3F54_00020</name>
</gene>
<dbReference type="AlphaFoldDB" id="A0A1G2B0K0"/>
<proteinExistence type="predicted"/>
<feature type="transmembrane region" description="Helical" evidence="1">
    <location>
        <begin position="70"/>
        <end position="88"/>
    </location>
</feature>
<keyword evidence="1" id="KW-1133">Transmembrane helix</keyword>
<keyword evidence="1" id="KW-0472">Membrane</keyword>
<name>A0A1G2B0K0_9BACT</name>
<evidence type="ECO:0000313" key="3">
    <source>
        <dbReference type="Proteomes" id="UP000176952"/>
    </source>
</evidence>
<sequence length="96" mass="10214">MSWLKDIRKTSSKGQLASLQSAALGMVVLIIIVAIGAQILGNIRGTQSNVSLEYNITDSGLNAFDTFADYFDVIVIILVAVVVIGLLVRSFGRVGS</sequence>